<evidence type="ECO:0000313" key="2">
    <source>
        <dbReference type="EMBL" id="SUP27789.1"/>
    </source>
</evidence>
<evidence type="ECO:0000313" key="3">
    <source>
        <dbReference type="Proteomes" id="UP000254626"/>
    </source>
</evidence>
<comment type="caution">
    <text evidence="2">The sequence shown here is derived from an EMBL/GenBank/DDBJ whole genome shotgun (WGS) entry which is preliminary data.</text>
</comment>
<protein>
    <submittedName>
        <fullName evidence="2">Uncharacterized protein</fullName>
    </submittedName>
</protein>
<reference evidence="2 3" key="1">
    <citation type="submission" date="2018-06" db="EMBL/GenBank/DDBJ databases">
        <authorList>
            <consortium name="Pathogen Informatics"/>
            <person name="Doyle S."/>
        </authorList>
    </citation>
    <scope>NUCLEOTIDE SEQUENCE [LARGE SCALE GENOMIC DNA]</scope>
    <source>
        <strain evidence="2 3">NCTC11327</strain>
    </source>
</reference>
<sequence length="42" mass="4698">MNAPKSLAVNSVARSVPRMPVPNRHVNGQGHHRSPQRSRPHH</sequence>
<dbReference type="Proteomes" id="UP000254626">
    <property type="component" value="Unassembled WGS sequence"/>
</dbReference>
<proteinExistence type="predicted"/>
<dbReference type="EMBL" id="UHIP01000001">
    <property type="protein sequence ID" value="SUP27789.1"/>
    <property type="molecule type" value="Genomic_DNA"/>
</dbReference>
<feature type="region of interest" description="Disordered" evidence="1">
    <location>
        <begin position="1"/>
        <end position="42"/>
    </location>
</feature>
<dbReference type="RefSeq" id="WP_268745371.1">
    <property type="nucleotide sequence ID" value="NZ_JACNER010000003.1"/>
</dbReference>
<evidence type="ECO:0000256" key="1">
    <source>
        <dbReference type="SAM" id="MobiDB-lite"/>
    </source>
</evidence>
<accession>A0AAX2LQ88</accession>
<organism evidence="2 3">
    <name type="scientific">Vibrio fluvialis</name>
    <dbReference type="NCBI Taxonomy" id="676"/>
    <lineage>
        <taxon>Bacteria</taxon>
        <taxon>Pseudomonadati</taxon>
        <taxon>Pseudomonadota</taxon>
        <taxon>Gammaproteobacteria</taxon>
        <taxon>Vibrionales</taxon>
        <taxon>Vibrionaceae</taxon>
        <taxon>Vibrio</taxon>
    </lineage>
</organism>
<name>A0AAX2LQ88_VIBFL</name>
<gene>
    <name evidence="2" type="ORF">NCTC11327_02292</name>
</gene>
<feature type="compositionally biased region" description="Basic residues" evidence="1">
    <location>
        <begin position="30"/>
        <end position="42"/>
    </location>
</feature>
<dbReference type="AlphaFoldDB" id="A0AAX2LQ88"/>